<evidence type="ECO:0000313" key="1">
    <source>
        <dbReference type="EMBL" id="GGU67871.1"/>
    </source>
</evidence>
<proteinExistence type="predicted"/>
<dbReference type="RefSeq" id="WP_189257988.1">
    <property type="nucleotide sequence ID" value="NZ_BMRE01000043.1"/>
</dbReference>
<evidence type="ECO:0000313" key="2">
    <source>
        <dbReference type="Proteomes" id="UP000649573"/>
    </source>
</evidence>
<gene>
    <name evidence="1" type="ORF">GCM10010178_69530</name>
</gene>
<sequence length="190" mass="21423">MSLPRWNDPRLNLGSMVRVALWLATEVGQGNTFTQKDLRDAFPGVAQIARRMRDLRDYGWVLETSREDPTLSTEELRLTTIGTPVWNAQERRTAQLVRAAPPFSATQERVHRRSVQPSDPDAVRKQVAALPHDDKVLVLAWLVKGRRDHTPAEQAFNAAQALPPEARQALMTQLADDLVGQIKETRPMTD</sequence>
<reference evidence="2" key="1">
    <citation type="journal article" date="2019" name="Int. J. Syst. Evol. Microbiol.">
        <title>The Global Catalogue of Microorganisms (GCM) 10K type strain sequencing project: providing services to taxonomists for standard genome sequencing and annotation.</title>
        <authorList>
            <consortium name="The Broad Institute Genomics Platform"/>
            <consortium name="The Broad Institute Genome Sequencing Center for Infectious Disease"/>
            <person name="Wu L."/>
            <person name="Ma J."/>
        </authorList>
    </citation>
    <scope>NUCLEOTIDE SEQUENCE [LARGE SCALE GENOMIC DNA]</scope>
    <source>
        <strain evidence="2">JCM 3296</strain>
    </source>
</reference>
<dbReference type="Proteomes" id="UP000649573">
    <property type="component" value="Unassembled WGS sequence"/>
</dbReference>
<organism evidence="1 2">
    <name type="scientific">Lentzea flava</name>
    <dbReference type="NCBI Taxonomy" id="103732"/>
    <lineage>
        <taxon>Bacteria</taxon>
        <taxon>Bacillati</taxon>
        <taxon>Actinomycetota</taxon>
        <taxon>Actinomycetes</taxon>
        <taxon>Pseudonocardiales</taxon>
        <taxon>Pseudonocardiaceae</taxon>
        <taxon>Lentzea</taxon>
    </lineage>
</organism>
<comment type="caution">
    <text evidence="1">The sequence shown here is derived from an EMBL/GenBank/DDBJ whole genome shotgun (WGS) entry which is preliminary data.</text>
</comment>
<name>A0ABQ2V4C2_9PSEU</name>
<dbReference type="EMBL" id="BMRE01000043">
    <property type="protein sequence ID" value="GGU67871.1"/>
    <property type="molecule type" value="Genomic_DNA"/>
</dbReference>
<accession>A0ABQ2V4C2</accession>
<keyword evidence="2" id="KW-1185">Reference proteome</keyword>
<protein>
    <submittedName>
        <fullName evidence="1">Uncharacterized protein</fullName>
    </submittedName>
</protein>